<evidence type="ECO:0000256" key="1">
    <source>
        <dbReference type="ARBA" id="ARBA00004123"/>
    </source>
</evidence>
<dbReference type="PANTHER" id="PTHR46172:SF1">
    <property type="entry name" value="DNA POLYMERASE EPSILON SUBUNIT 3"/>
    <property type="match status" value="1"/>
</dbReference>
<dbReference type="InterPro" id="IPR051377">
    <property type="entry name" value="DNA_Pol-Epsilon_Subunit"/>
</dbReference>
<dbReference type="GeneID" id="27691871"/>
<dbReference type="GO" id="GO:0046982">
    <property type="term" value="F:protein heterodimerization activity"/>
    <property type="evidence" value="ECO:0007669"/>
    <property type="project" value="InterPro"/>
</dbReference>
<dbReference type="SUPFAM" id="SSF47113">
    <property type="entry name" value="Histone-fold"/>
    <property type="match status" value="1"/>
</dbReference>
<evidence type="ECO:0000313" key="8">
    <source>
        <dbReference type="Proteomes" id="UP000053201"/>
    </source>
</evidence>
<evidence type="ECO:0000256" key="2">
    <source>
        <dbReference type="ARBA" id="ARBA00023242"/>
    </source>
</evidence>
<dbReference type="eggNOG" id="KOG0870">
    <property type="taxonomic scope" value="Eukaryota"/>
</dbReference>
<dbReference type="GO" id="GO:0031490">
    <property type="term" value="F:chromatin DNA binding"/>
    <property type="evidence" value="ECO:0007669"/>
    <property type="project" value="TreeGrafter"/>
</dbReference>
<evidence type="ECO:0000313" key="7">
    <source>
        <dbReference type="EMBL" id="KNC95865.1"/>
    </source>
</evidence>
<dbReference type="InterPro" id="IPR003958">
    <property type="entry name" value="CBFA_NFYB_domain"/>
</dbReference>
<dbReference type="Gene3D" id="1.10.20.10">
    <property type="entry name" value="Histone, subunit A"/>
    <property type="match status" value="1"/>
</dbReference>
<dbReference type="InterPro" id="IPR009072">
    <property type="entry name" value="Histone-fold"/>
</dbReference>
<dbReference type="PANTHER" id="PTHR46172">
    <property type="entry name" value="DNA POLYMERASE EPSILON SUBUNIT 3"/>
    <property type="match status" value="1"/>
</dbReference>
<dbReference type="OMA" id="NTYRRKV"/>
<organism evidence="7 8">
    <name type="scientific">Spizellomyces punctatus (strain DAOM BR117)</name>
    <dbReference type="NCBI Taxonomy" id="645134"/>
    <lineage>
        <taxon>Eukaryota</taxon>
        <taxon>Fungi</taxon>
        <taxon>Fungi incertae sedis</taxon>
        <taxon>Chytridiomycota</taxon>
        <taxon>Chytridiomycota incertae sedis</taxon>
        <taxon>Chytridiomycetes</taxon>
        <taxon>Spizellomycetales</taxon>
        <taxon>Spizellomycetaceae</taxon>
        <taxon>Spizellomyces</taxon>
    </lineage>
</organism>
<dbReference type="AlphaFoldDB" id="A0A0L0H327"/>
<dbReference type="GO" id="GO:0008622">
    <property type="term" value="C:epsilon DNA polymerase complex"/>
    <property type="evidence" value="ECO:0007669"/>
    <property type="project" value="TreeGrafter"/>
</dbReference>
<dbReference type="OrthoDB" id="1707486at2759"/>
<evidence type="ECO:0000256" key="4">
    <source>
        <dbReference type="ARBA" id="ARBA00042096"/>
    </source>
</evidence>
<dbReference type="EMBL" id="KQ257474">
    <property type="protein sequence ID" value="KNC95865.1"/>
    <property type="molecule type" value="Genomic_DNA"/>
</dbReference>
<dbReference type="Proteomes" id="UP000053201">
    <property type="component" value="Unassembled WGS sequence"/>
</dbReference>
<evidence type="ECO:0000259" key="6">
    <source>
        <dbReference type="Pfam" id="PF00808"/>
    </source>
</evidence>
<name>A0A0L0H327_SPIPD</name>
<dbReference type="Pfam" id="PF00808">
    <property type="entry name" value="CBFD_NFYB_HMF"/>
    <property type="match status" value="1"/>
</dbReference>
<feature type="region of interest" description="Disordered" evidence="5">
    <location>
        <begin position="102"/>
        <end position="216"/>
    </location>
</feature>
<dbReference type="CDD" id="cd22928">
    <property type="entry name" value="HFD_POLE3_DPB4"/>
    <property type="match status" value="1"/>
</dbReference>
<sequence length="216" mass="23277">MTSIDDLDLPRSIIGRVIKNALPEGAQVQKDAKAAMTKACTVFINYLTATALDVTKHSDRKSISANDIFRALAILEFDQFLPMIKVAVEEFQQKAKEKRQEYKRNFKEKHRVSNAATGSADEKGDAGYEGDTSMAVDEPVKCEGVEGSGSIPHKRKSNAGTIGSIKRPKLPKGEGGVEDGSDHGSDQETVTDQEGQRDGSDQEDAESSAGGQMDSA</sequence>
<dbReference type="GO" id="GO:0031507">
    <property type="term" value="P:heterochromatin formation"/>
    <property type="evidence" value="ECO:0007669"/>
    <property type="project" value="TreeGrafter"/>
</dbReference>
<keyword evidence="8" id="KW-1185">Reference proteome</keyword>
<keyword evidence="2" id="KW-0539">Nucleus</keyword>
<feature type="domain" description="Transcription factor CBF/NF-Y/archaeal histone" evidence="6">
    <location>
        <begin position="9"/>
        <end position="72"/>
    </location>
</feature>
<reference evidence="7 8" key="1">
    <citation type="submission" date="2009-08" db="EMBL/GenBank/DDBJ databases">
        <title>The Genome Sequence of Spizellomyces punctatus strain DAOM BR117.</title>
        <authorList>
            <consortium name="The Broad Institute Genome Sequencing Platform"/>
            <person name="Russ C."/>
            <person name="Cuomo C."/>
            <person name="Shea T."/>
            <person name="Young S.K."/>
            <person name="Zeng Q."/>
            <person name="Koehrsen M."/>
            <person name="Haas B."/>
            <person name="Borodovsky M."/>
            <person name="Guigo R."/>
            <person name="Alvarado L."/>
            <person name="Berlin A."/>
            <person name="Bochicchio J."/>
            <person name="Borenstein D."/>
            <person name="Chapman S."/>
            <person name="Chen Z."/>
            <person name="Engels R."/>
            <person name="Freedman E."/>
            <person name="Gellesch M."/>
            <person name="Goldberg J."/>
            <person name="Griggs A."/>
            <person name="Gujja S."/>
            <person name="Heiman D."/>
            <person name="Hepburn T."/>
            <person name="Howarth C."/>
            <person name="Jen D."/>
            <person name="Larson L."/>
            <person name="Lewis B."/>
            <person name="Mehta T."/>
            <person name="Park D."/>
            <person name="Pearson M."/>
            <person name="Roberts A."/>
            <person name="Saif S."/>
            <person name="Shenoy N."/>
            <person name="Sisk P."/>
            <person name="Stolte C."/>
            <person name="Sykes S."/>
            <person name="Thomson T."/>
            <person name="Walk T."/>
            <person name="White J."/>
            <person name="Yandava C."/>
            <person name="Burger G."/>
            <person name="Gray M.W."/>
            <person name="Holland P.W.H."/>
            <person name="King N."/>
            <person name="Lang F.B.F."/>
            <person name="Roger A.J."/>
            <person name="Ruiz-Trillo I."/>
            <person name="Lander E."/>
            <person name="Nusbaum C."/>
        </authorList>
    </citation>
    <scope>NUCLEOTIDE SEQUENCE [LARGE SCALE GENOMIC DNA]</scope>
    <source>
        <strain evidence="7 8">DAOM BR117</strain>
    </source>
</reference>
<evidence type="ECO:0000256" key="3">
    <source>
        <dbReference type="ARBA" id="ARBA00039775"/>
    </source>
</evidence>
<proteinExistence type="predicted"/>
<comment type="subcellular location">
    <subcellularLocation>
        <location evidence="1">Nucleus</location>
    </subcellularLocation>
</comment>
<dbReference type="GO" id="GO:0006272">
    <property type="term" value="P:leading strand elongation"/>
    <property type="evidence" value="ECO:0007669"/>
    <property type="project" value="TreeGrafter"/>
</dbReference>
<dbReference type="InParanoid" id="A0A0L0H327"/>
<dbReference type="GO" id="GO:0006974">
    <property type="term" value="P:DNA damage response"/>
    <property type="evidence" value="ECO:0007669"/>
    <property type="project" value="TreeGrafter"/>
</dbReference>
<dbReference type="VEuPathDB" id="FungiDB:SPPG_08729"/>
<protein>
    <recommendedName>
        <fullName evidence="3">DNA polymerase epsilon subunit D</fullName>
    </recommendedName>
    <alternativeName>
        <fullName evidence="4">DNA polymerase II subunit D</fullName>
    </alternativeName>
</protein>
<dbReference type="GO" id="GO:0008623">
    <property type="term" value="C:CHRAC"/>
    <property type="evidence" value="ECO:0007669"/>
    <property type="project" value="TreeGrafter"/>
</dbReference>
<dbReference type="RefSeq" id="XP_016603905.1">
    <property type="nucleotide sequence ID" value="XM_016756883.1"/>
</dbReference>
<dbReference type="STRING" id="645134.A0A0L0H327"/>
<evidence type="ECO:0000256" key="5">
    <source>
        <dbReference type="SAM" id="MobiDB-lite"/>
    </source>
</evidence>
<gene>
    <name evidence="7" type="ORF">SPPG_08729</name>
</gene>
<dbReference type="FunCoup" id="A0A0L0H327">
    <property type="interactions" value="77"/>
</dbReference>
<accession>A0A0L0H327</accession>